<organism evidence="4 5">
    <name type="scientific">Fraxinus pennsylvanica</name>
    <dbReference type="NCBI Taxonomy" id="56036"/>
    <lineage>
        <taxon>Eukaryota</taxon>
        <taxon>Viridiplantae</taxon>
        <taxon>Streptophyta</taxon>
        <taxon>Embryophyta</taxon>
        <taxon>Tracheophyta</taxon>
        <taxon>Spermatophyta</taxon>
        <taxon>Magnoliopsida</taxon>
        <taxon>eudicotyledons</taxon>
        <taxon>Gunneridae</taxon>
        <taxon>Pentapetalae</taxon>
        <taxon>asterids</taxon>
        <taxon>lamiids</taxon>
        <taxon>Lamiales</taxon>
        <taxon>Oleaceae</taxon>
        <taxon>Oleeae</taxon>
        <taxon>Fraxinus</taxon>
    </lineage>
</organism>
<dbReference type="Gene3D" id="3.40.50.920">
    <property type="match status" value="1"/>
</dbReference>
<dbReference type="PANTHER" id="PTHR43522:SF5">
    <property type="entry name" value="TRANSKETOLASE"/>
    <property type="match status" value="1"/>
</dbReference>
<dbReference type="Proteomes" id="UP000834106">
    <property type="component" value="Chromosome 17"/>
</dbReference>
<dbReference type="GO" id="GO:0006098">
    <property type="term" value="P:pentose-phosphate shunt"/>
    <property type="evidence" value="ECO:0007669"/>
    <property type="project" value="TreeGrafter"/>
</dbReference>
<evidence type="ECO:0000259" key="3">
    <source>
        <dbReference type="Pfam" id="PF22613"/>
    </source>
</evidence>
<feature type="domain" description="Transketolase-like C-terminal" evidence="3">
    <location>
        <begin position="152"/>
        <end position="205"/>
    </location>
</feature>
<accession>A0AAD2A8S8</accession>
<dbReference type="EMBL" id="OU503052">
    <property type="protein sequence ID" value="CAI9780562.1"/>
    <property type="molecule type" value="Genomic_DNA"/>
</dbReference>
<dbReference type="InterPro" id="IPR009014">
    <property type="entry name" value="Transketo_C/PFOR_II"/>
</dbReference>
<name>A0AAD2A8S8_9LAMI</name>
<dbReference type="SUPFAM" id="SSF52922">
    <property type="entry name" value="TK C-terminal domain-like"/>
    <property type="match status" value="1"/>
</dbReference>
<dbReference type="GO" id="GO:0046872">
    <property type="term" value="F:metal ion binding"/>
    <property type="evidence" value="ECO:0007669"/>
    <property type="project" value="UniProtKB-KW"/>
</dbReference>
<dbReference type="GO" id="GO:0004802">
    <property type="term" value="F:transketolase activity"/>
    <property type="evidence" value="ECO:0007669"/>
    <property type="project" value="TreeGrafter"/>
</dbReference>
<keyword evidence="2" id="KW-0460">Magnesium</keyword>
<dbReference type="Pfam" id="PF22613">
    <property type="entry name" value="Transketolase_C_1"/>
    <property type="match status" value="1"/>
</dbReference>
<proteinExistence type="predicted"/>
<dbReference type="InterPro" id="IPR033247">
    <property type="entry name" value="Transketolase_fam"/>
</dbReference>
<dbReference type="PANTHER" id="PTHR43522">
    <property type="entry name" value="TRANSKETOLASE"/>
    <property type="match status" value="1"/>
</dbReference>
<keyword evidence="1" id="KW-0479">Metal-binding</keyword>
<dbReference type="GO" id="GO:0005829">
    <property type="term" value="C:cytosol"/>
    <property type="evidence" value="ECO:0007669"/>
    <property type="project" value="TreeGrafter"/>
</dbReference>
<evidence type="ECO:0000313" key="5">
    <source>
        <dbReference type="Proteomes" id="UP000834106"/>
    </source>
</evidence>
<protein>
    <recommendedName>
        <fullName evidence="3">Transketolase-like C-terminal domain-containing protein</fullName>
    </recommendedName>
</protein>
<keyword evidence="5" id="KW-1185">Reference proteome</keyword>
<dbReference type="AlphaFoldDB" id="A0AAD2A8S8"/>
<reference evidence="4" key="1">
    <citation type="submission" date="2023-05" db="EMBL/GenBank/DDBJ databases">
        <authorList>
            <person name="Huff M."/>
        </authorList>
    </citation>
    <scope>NUCLEOTIDE SEQUENCE</scope>
</reference>
<evidence type="ECO:0000256" key="1">
    <source>
        <dbReference type="ARBA" id="ARBA00022723"/>
    </source>
</evidence>
<dbReference type="InterPro" id="IPR055152">
    <property type="entry name" value="Transketolase-like_C_2"/>
</dbReference>
<gene>
    <name evidence="4" type="ORF">FPE_LOCUS27992</name>
</gene>
<evidence type="ECO:0000256" key="2">
    <source>
        <dbReference type="ARBA" id="ARBA00022842"/>
    </source>
</evidence>
<sequence length="216" mass="24519">MQSSLSLDPYYIESKELCRDSGRSCNEHLSLGELLLNIRMSSWPPYHRRGLVNEVNKDGDSIMISCGIRSIAQGNEEMPIRVAESLWICLIGWTGDTMAEIFDMLLRSSWNASREAYRVDVAHWNEPSLIALSRQKVTACVEGTSEDAVERGGYIISDNSCDVLPEIILICTGSELCLCEASARVMKEEERRMMVISLVCWRLFEDILMILSMLKW</sequence>
<evidence type="ECO:0000313" key="4">
    <source>
        <dbReference type="EMBL" id="CAI9780562.1"/>
    </source>
</evidence>